<comment type="caution">
    <text evidence="2">The sequence shown here is derived from an EMBL/GenBank/DDBJ whole genome shotgun (WGS) entry which is preliminary data.</text>
</comment>
<evidence type="ECO:0000313" key="2">
    <source>
        <dbReference type="EMBL" id="GGG33324.1"/>
    </source>
</evidence>
<organism evidence="2 3">
    <name type="scientific">Christiangramia forsetii</name>
    <dbReference type="NCBI Taxonomy" id="411153"/>
    <lineage>
        <taxon>Bacteria</taxon>
        <taxon>Pseudomonadati</taxon>
        <taxon>Bacteroidota</taxon>
        <taxon>Flavobacteriia</taxon>
        <taxon>Flavobacteriales</taxon>
        <taxon>Flavobacteriaceae</taxon>
        <taxon>Christiangramia</taxon>
    </lineage>
</organism>
<accession>A0ABQ1WK90</accession>
<sequence length="373" mass="43439">MKLLITTPFLISVGGTEIETLTTAQELADSGKFEKIEIFSPYKPELQNFQDLIVDQNINFTTYPEFFKKPGVKKINTFLRRVFKLKYSFIEDVYWKLQRLKRFDYIYVLTSPSQKYYFPIFRNFDHAKCLVKYTMIEEQDFEVMKREYLSAIKWNIVMSNRHKDLFTTMLDSNNIMVQDIIIANEKRLLQSKSNRSFTFGLLSRFSREKRIELAITLIYNLTLGGFNPNLIIQGDGDNNYVLELEKLIEDYGLGNNITLLKRNISPSNTHLFYKNISFFLITSKFETGPLTGLEAMAAGVPVLSFDVGAMKERLGDHTDLIVNEFDEMVEEAKNLVRLNEEDYLELSDSVRQTYISKCSNLPKIKSLGKLFFK</sequence>
<dbReference type="SUPFAM" id="SSF53756">
    <property type="entry name" value="UDP-Glycosyltransferase/glycogen phosphorylase"/>
    <property type="match status" value="1"/>
</dbReference>
<dbReference type="Pfam" id="PF00534">
    <property type="entry name" value="Glycos_transf_1"/>
    <property type="match status" value="1"/>
</dbReference>
<reference evidence="3" key="1">
    <citation type="journal article" date="2019" name="Int. J. Syst. Evol. Microbiol.">
        <title>The Global Catalogue of Microorganisms (GCM) 10K type strain sequencing project: providing services to taxonomists for standard genome sequencing and annotation.</title>
        <authorList>
            <consortium name="The Broad Institute Genomics Platform"/>
            <consortium name="The Broad Institute Genome Sequencing Center for Infectious Disease"/>
            <person name="Wu L."/>
            <person name="Ma J."/>
        </authorList>
    </citation>
    <scope>NUCLEOTIDE SEQUENCE [LARGE SCALE GENOMIC DNA]</scope>
    <source>
        <strain evidence="3">CGMCC 1.15422</strain>
    </source>
</reference>
<dbReference type="RefSeq" id="WP_011708478.1">
    <property type="nucleotide sequence ID" value="NZ_BMIX01000003.1"/>
</dbReference>
<feature type="domain" description="Glycosyl transferase family 1" evidence="1">
    <location>
        <begin position="195"/>
        <end position="333"/>
    </location>
</feature>
<dbReference type="Proteomes" id="UP000605733">
    <property type="component" value="Unassembled WGS sequence"/>
</dbReference>
<gene>
    <name evidence="2" type="ORF">GCM10011532_16210</name>
</gene>
<dbReference type="InterPro" id="IPR001296">
    <property type="entry name" value="Glyco_trans_1"/>
</dbReference>
<evidence type="ECO:0000313" key="3">
    <source>
        <dbReference type="Proteomes" id="UP000605733"/>
    </source>
</evidence>
<dbReference type="PANTHER" id="PTHR12526">
    <property type="entry name" value="GLYCOSYLTRANSFERASE"/>
    <property type="match status" value="1"/>
</dbReference>
<evidence type="ECO:0000259" key="1">
    <source>
        <dbReference type="Pfam" id="PF00534"/>
    </source>
</evidence>
<dbReference type="PANTHER" id="PTHR12526:SF630">
    <property type="entry name" value="GLYCOSYLTRANSFERASE"/>
    <property type="match status" value="1"/>
</dbReference>
<keyword evidence="3" id="KW-1185">Reference proteome</keyword>
<protein>
    <recommendedName>
        <fullName evidence="1">Glycosyl transferase family 1 domain-containing protein</fullName>
    </recommendedName>
</protein>
<proteinExistence type="predicted"/>
<name>A0ABQ1WK90_9FLAO</name>
<dbReference type="Gene3D" id="3.40.50.2000">
    <property type="entry name" value="Glycogen Phosphorylase B"/>
    <property type="match status" value="1"/>
</dbReference>
<dbReference type="EMBL" id="BMIX01000003">
    <property type="protein sequence ID" value="GGG33324.1"/>
    <property type="molecule type" value="Genomic_DNA"/>
</dbReference>